<sequence length="68" mass="7739">MNARTKGRLKSFQTAFKRQGMRAWLAPHTLQGQHNRFQPGRSGIHARHFPNPPVFVGHECPTYAISNV</sequence>
<evidence type="ECO:0000313" key="1">
    <source>
        <dbReference type="EMBL" id="EGF12242.1"/>
    </source>
</evidence>
<name>F2B8L1_9NEIS</name>
<dbReference type="AlphaFoldDB" id="F2B8L1"/>
<comment type="caution">
    <text evidence="1">The sequence shown here is derived from an EMBL/GenBank/DDBJ whole genome shotgun (WGS) entry which is preliminary data.</text>
</comment>
<proteinExistence type="predicted"/>
<gene>
    <name evidence="1" type="primary">rplC</name>
    <name evidence="1" type="ORF">HMPREF9123_0031</name>
</gene>
<keyword evidence="1" id="KW-0689">Ribosomal protein</keyword>
<dbReference type="Proteomes" id="UP000004105">
    <property type="component" value="Unassembled WGS sequence"/>
</dbReference>
<keyword evidence="2" id="KW-1185">Reference proteome</keyword>
<protein>
    <submittedName>
        <fullName evidence="1">50S ribosomal protein L3</fullName>
    </submittedName>
</protein>
<keyword evidence="1" id="KW-0687">Ribonucleoprotein</keyword>
<reference evidence="1 2" key="1">
    <citation type="submission" date="2011-02" db="EMBL/GenBank/DDBJ databases">
        <authorList>
            <person name="Muzny D."/>
            <person name="Qin X."/>
            <person name="Deng J."/>
            <person name="Jiang H."/>
            <person name="Liu Y."/>
            <person name="Qu J."/>
            <person name="Song X.-Z."/>
            <person name="Zhang L."/>
            <person name="Thornton R."/>
            <person name="Coyle M."/>
            <person name="Francisco L."/>
            <person name="Jackson L."/>
            <person name="Javaid M."/>
            <person name="Korchina V."/>
            <person name="Kovar C."/>
            <person name="Mata R."/>
            <person name="Mathew T."/>
            <person name="Ngo R."/>
            <person name="Nguyen L."/>
            <person name="Nguyen N."/>
            <person name="Okwuonu G."/>
            <person name="Ongeri F."/>
            <person name="Pham C."/>
            <person name="Simmons D."/>
            <person name="Wilczek-Boney K."/>
            <person name="Hale W."/>
            <person name="Jakkamsetti A."/>
            <person name="Pham P."/>
            <person name="Ruth R."/>
            <person name="San Lucas F."/>
            <person name="Warren J."/>
            <person name="Zhang J."/>
            <person name="Zhao Z."/>
            <person name="Zhou C."/>
            <person name="Zhu D."/>
            <person name="Lee S."/>
            <person name="Bess C."/>
            <person name="Blankenburg K."/>
            <person name="Forbes L."/>
            <person name="Fu Q."/>
            <person name="Gubbala S."/>
            <person name="Hirani K."/>
            <person name="Jayaseelan J.C."/>
            <person name="Lara F."/>
            <person name="Munidasa M."/>
            <person name="Palculict T."/>
            <person name="Patil S."/>
            <person name="Pu L.-L."/>
            <person name="Saada N."/>
            <person name="Tang L."/>
            <person name="Weissenberger G."/>
            <person name="Zhu Y."/>
            <person name="Hemphill L."/>
            <person name="Shang Y."/>
            <person name="Youmans B."/>
            <person name="Ayvaz T."/>
            <person name="Ross M."/>
            <person name="Santibanez J."/>
            <person name="Aqrawi P."/>
            <person name="Gross S."/>
            <person name="Joshi V."/>
            <person name="Fowler G."/>
            <person name="Nazareth L."/>
            <person name="Reid J."/>
            <person name="Worley K."/>
            <person name="Petrosino J."/>
            <person name="Highlander S."/>
            <person name="Gibbs R."/>
        </authorList>
    </citation>
    <scope>NUCLEOTIDE SEQUENCE [LARGE SCALE GENOMIC DNA]</scope>
    <source>
        <strain evidence="1 2">ATCC BAA-1200</strain>
    </source>
</reference>
<organism evidence="1 2">
    <name type="scientific">Neisseria bacilliformis ATCC BAA-1200</name>
    <dbReference type="NCBI Taxonomy" id="888742"/>
    <lineage>
        <taxon>Bacteria</taxon>
        <taxon>Pseudomonadati</taxon>
        <taxon>Pseudomonadota</taxon>
        <taxon>Betaproteobacteria</taxon>
        <taxon>Neisseriales</taxon>
        <taxon>Neisseriaceae</taxon>
        <taxon>Neisseria</taxon>
    </lineage>
</organism>
<dbReference type="HOGENOM" id="CLU_2789601_0_0_4"/>
<accession>F2B8L1</accession>
<evidence type="ECO:0000313" key="2">
    <source>
        <dbReference type="Proteomes" id="UP000004105"/>
    </source>
</evidence>
<dbReference type="GO" id="GO:0005840">
    <property type="term" value="C:ribosome"/>
    <property type="evidence" value="ECO:0007669"/>
    <property type="project" value="UniProtKB-KW"/>
</dbReference>
<dbReference type="EMBL" id="AFAY01000002">
    <property type="protein sequence ID" value="EGF12242.1"/>
    <property type="molecule type" value="Genomic_DNA"/>
</dbReference>